<evidence type="ECO:0000313" key="1">
    <source>
        <dbReference type="EMBL" id="CAD2215367.1"/>
    </source>
</evidence>
<reference evidence="1 2" key="1">
    <citation type="submission" date="2020-08" db="EMBL/GenBank/DDBJ databases">
        <authorList>
            <person name="Newling K."/>
            <person name="Davey J."/>
            <person name="Forrester S."/>
        </authorList>
    </citation>
    <scope>NUCLEOTIDE SEQUENCE [LARGE SCALE GENOMIC DNA]</scope>
    <source>
        <strain evidence="2">Crithidia deanei Carvalho (ATCC PRA-265)</strain>
    </source>
</reference>
<keyword evidence="2" id="KW-1185">Reference proteome</keyword>
<gene>
    <name evidence="1" type="ORF">ADEAN_000282200</name>
</gene>
<dbReference type="AlphaFoldDB" id="A0A7G2C938"/>
<dbReference type="InterPro" id="IPR046341">
    <property type="entry name" value="SET_dom_sf"/>
</dbReference>
<dbReference type="VEuPathDB" id="TriTrypDB:ADEAN_000282200"/>
<dbReference type="Gene3D" id="3.90.1410.10">
    <property type="entry name" value="set domain protein methyltransferase, domain 1"/>
    <property type="match status" value="1"/>
</dbReference>
<proteinExistence type="predicted"/>
<accession>A0A7G2C938</accession>
<sequence length="291" mass="31634">MIVENMLSLCEEAGIAVRNVTVKKDANQSPFLCSSGTIRSGTPLISVPYPTVLNAQTIRGDSIPKGLPPVEKMVKFLTRRGRLDFITAQSLWLATFLAARKKCQTTSSAVGRPVSFVDENYYPDLKDSSLFSNTAQHSPATERAMSSHVNVALSCVQFYAKRKHLSSVSVPSFKEMQCAYYSVVGRSLLLPLNGAPSAPEPLSSFLESRSDMVSVPSLIPLVDMLKPSSEGNCLLYTCAESTFLSPVSRRRVLMEVEPLTSRRVVVCASHDIPDGEVLTVGCEGFPGHNGE</sequence>
<dbReference type="Proteomes" id="UP000515908">
    <property type="component" value="Chromosome 05"/>
</dbReference>
<dbReference type="SUPFAM" id="SSF82199">
    <property type="entry name" value="SET domain"/>
    <property type="match status" value="1"/>
</dbReference>
<organism evidence="1 2">
    <name type="scientific">Angomonas deanei</name>
    <dbReference type="NCBI Taxonomy" id="59799"/>
    <lineage>
        <taxon>Eukaryota</taxon>
        <taxon>Discoba</taxon>
        <taxon>Euglenozoa</taxon>
        <taxon>Kinetoplastea</taxon>
        <taxon>Metakinetoplastina</taxon>
        <taxon>Trypanosomatida</taxon>
        <taxon>Trypanosomatidae</taxon>
        <taxon>Strigomonadinae</taxon>
        <taxon>Angomonas</taxon>
    </lineage>
</organism>
<name>A0A7G2C938_9TRYP</name>
<protein>
    <submittedName>
        <fullName evidence="1">Uncharacterized protein</fullName>
    </submittedName>
</protein>
<evidence type="ECO:0000313" key="2">
    <source>
        <dbReference type="Proteomes" id="UP000515908"/>
    </source>
</evidence>
<dbReference type="EMBL" id="LR877149">
    <property type="protein sequence ID" value="CAD2215367.1"/>
    <property type="molecule type" value="Genomic_DNA"/>
</dbReference>